<accession>A0A1F8FSB2</accession>
<dbReference type="AlphaFoldDB" id="A0A1F8FSB2"/>
<feature type="transmembrane region" description="Helical" evidence="1">
    <location>
        <begin position="12"/>
        <end position="32"/>
    </location>
</feature>
<dbReference type="InterPro" id="IPR045584">
    <property type="entry name" value="Pilin-like"/>
</dbReference>
<keyword evidence="1" id="KW-1133">Transmembrane helix</keyword>
<evidence type="ECO:0000313" key="2">
    <source>
        <dbReference type="EMBL" id="OGN15921.1"/>
    </source>
</evidence>
<evidence type="ECO:0000313" key="3">
    <source>
        <dbReference type="Proteomes" id="UP000177796"/>
    </source>
</evidence>
<evidence type="ECO:0000256" key="1">
    <source>
        <dbReference type="SAM" id="Phobius"/>
    </source>
</evidence>
<gene>
    <name evidence="2" type="ORF">A3C81_00130</name>
</gene>
<dbReference type="SUPFAM" id="SSF54523">
    <property type="entry name" value="Pili subunits"/>
    <property type="match status" value="1"/>
</dbReference>
<protein>
    <recommendedName>
        <fullName evidence="4">Type II secretion system protein GspG C-terminal domain-containing protein</fullName>
    </recommendedName>
</protein>
<proteinExistence type="predicted"/>
<sequence length="158" mass="16292">MKKHQHGGFTLVELLVVVGIIAIIASVVFVTLEPARRFGDARNARRWSETVSILNAIIKYQIDNNGAFPGDIYPAWGTPYMIGSGGAGAVSCGATTTPAGGALSRINLSTSTASHLAQVPVDPGGGTAANTGYYLSRTAVVVIGTCSPENGASIFVAR</sequence>
<organism evidence="2 3">
    <name type="scientific">Candidatus Yanofskybacteria bacterium RIFCSPHIGHO2_02_FULL_46_19</name>
    <dbReference type="NCBI Taxonomy" id="1802684"/>
    <lineage>
        <taxon>Bacteria</taxon>
        <taxon>Candidatus Yanofskyibacteriota</taxon>
    </lineage>
</organism>
<reference evidence="2 3" key="1">
    <citation type="journal article" date="2016" name="Nat. Commun.">
        <title>Thousands of microbial genomes shed light on interconnected biogeochemical processes in an aquifer system.</title>
        <authorList>
            <person name="Anantharaman K."/>
            <person name="Brown C.T."/>
            <person name="Hug L.A."/>
            <person name="Sharon I."/>
            <person name="Castelle C.J."/>
            <person name="Probst A.J."/>
            <person name="Thomas B.C."/>
            <person name="Singh A."/>
            <person name="Wilkins M.J."/>
            <person name="Karaoz U."/>
            <person name="Brodie E.L."/>
            <person name="Williams K.H."/>
            <person name="Hubbard S.S."/>
            <person name="Banfield J.F."/>
        </authorList>
    </citation>
    <scope>NUCLEOTIDE SEQUENCE [LARGE SCALE GENOMIC DNA]</scope>
</reference>
<dbReference type="Gene3D" id="3.30.700.10">
    <property type="entry name" value="Glycoprotein, Type 4 Pilin"/>
    <property type="match status" value="1"/>
</dbReference>
<dbReference type="EMBL" id="MGJY01000024">
    <property type="protein sequence ID" value="OGN15921.1"/>
    <property type="molecule type" value="Genomic_DNA"/>
</dbReference>
<name>A0A1F8FSB2_9BACT</name>
<dbReference type="PROSITE" id="PS00409">
    <property type="entry name" value="PROKAR_NTER_METHYL"/>
    <property type="match status" value="1"/>
</dbReference>
<evidence type="ECO:0008006" key="4">
    <source>
        <dbReference type="Google" id="ProtNLM"/>
    </source>
</evidence>
<comment type="caution">
    <text evidence="2">The sequence shown here is derived from an EMBL/GenBank/DDBJ whole genome shotgun (WGS) entry which is preliminary data.</text>
</comment>
<dbReference type="Pfam" id="PF07963">
    <property type="entry name" value="N_methyl"/>
    <property type="match status" value="1"/>
</dbReference>
<dbReference type="InterPro" id="IPR012902">
    <property type="entry name" value="N_methyl_site"/>
</dbReference>
<keyword evidence="1" id="KW-0472">Membrane</keyword>
<keyword evidence="1" id="KW-0812">Transmembrane</keyword>
<dbReference type="Proteomes" id="UP000177796">
    <property type="component" value="Unassembled WGS sequence"/>
</dbReference>
<dbReference type="NCBIfam" id="TIGR02532">
    <property type="entry name" value="IV_pilin_GFxxxE"/>
    <property type="match status" value="1"/>
</dbReference>